<dbReference type="PANTHER" id="PTHR11908">
    <property type="entry name" value="XANTHINE DEHYDROGENASE"/>
    <property type="match status" value="1"/>
</dbReference>
<evidence type="ECO:0000256" key="9">
    <source>
        <dbReference type="ARBA" id="ARBA00023014"/>
    </source>
</evidence>
<comment type="cofactor">
    <cofactor evidence="11">
        <name>Mo-molybdopterin cytosine dinucleotide</name>
        <dbReference type="ChEBI" id="CHEBI:71308"/>
    </cofactor>
</comment>
<evidence type="ECO:0000256" key="2">
    <source>
        <dbReference type="ARBA" id="ARBA00001974"/>
    </source>
</evidence>
<dbReference type="Proteomes" id="UP000197596">
    <property type="component" value="Unassembled WGS sequence"/>
</dbReference>
<dbReference type="InterPro" id="IPR014309">
    <property type="entry name" value="Xanthine_DH_Mopterin-bd_su"/>
</dbReference>
<dbReference type="InterPro" id="IPR016208">
    <property type="entry name" value="Ald_Oxase/xanthine_DH-like"/>
</dbReference>
<keyword evidence="6" id="KW-0479">Metal-binding</keyword>
<feature type="domain" description="Aldehyde oxidase/xanthine dehydrogenase a/b hammerhead" evidence="12">
    <location>
        <begin position="36"/>
        <end position="143"/>
    </location>
</feature>
<protein>
    <submittedName>
        <fullName evidence="13">Xanthine dehydrogenase molybdopterin binding subunit</fullName>
    </submittedName>
</protein>
<organism evidence="13 14">
    <name type="scientific">Herbaspirillum robiniae</name>
    <dbReference type="NCBI Taxonomy" id="2014887"/>
    <lineage>
        <taxon>Bacteria</taxon>
        <taxon>Pseudomonadati</taxon>
        <taxon>Pseudomonadota</taxon>
        <taxon>Betaproteobacteria</taxon>
        <taxon>Burkholderiales</taxon>
        <taxon>Oxalobacteraceae</taxon>
        <taxon>Herbaspirillum</taxon>
    </lineage>
</organism>
<keyword evidence="5" id="KW-0001">2Fe-2S</keyword>
<dbReference type="GO" id="GO:0051537">
    <property type="term" value="F:2 iron, 2 sulfur cluster binding"/>
    <property type="evidence" value="ECO:0007669"/>
    <property type="project" value="UniProtKB-KW"/>
</dbReference>
<evidence type="ECO:0000256" key="11">
    <source>
        <dbReference type="ARBA" id="ARBA00053029"/>
    </source>
</evidence>
<reference evidence="13 14" key="1">
    <citation type="submission" date="2017-06" db="EMBL/GenBank/DDBJ databases">
        <title>Herbaspirillum phytohormonus sp. nov., isolated from the root nodule of Robinia pseudoacacia in lead-zinc mine.</title>
        <authorList>
            <person name="Fan M."/>
            <person name="Lin Y."/>
        </authorList>
    </citation>
    <scope>NUCLEOTIDE SEQUENCE [LARGE SCALE GENOMIC DNA]</scope>
    <source>
        <strain evidence="13 14">HZ10</strain>
    </source>
</reference>
<evidence type="ECO:0000259" key="12">
    <source>
        <dbReference type="SMART" id="SM01008"/>
    </source>
</evidence>
<dbReference type="SUPFAM" id="SSF54665">
    <property type="entry name" value="CO dehydrogenase molybdoprotein N-domain-like"/>
    <property type="match status" value="1"/>
</dbReference>
<dbReference type="NCBIfam" id="TIGR02965">
    <property type="entry name" value="xanthine_xdhB"/>
    <property type="match status" value="1"/>
</dbReference>
<evidence type="ECO:0000256" key="8">
    <source>
        <dbReference type="ARBA" id="ARBA00023004"/>
    </source>
</evidence>
<name>A0A246WWD0_9BURK</name>
<dbReference type="Pfam" id="PF02738">
    <property type="entry name" value="MoCoBD_1"/>
    <property type="match status" value="1"/>
</dbReference>
<dbReference type="RefSeq" id="WP_088750150.1">
    <property type="nucleotide sequence ID" value="NZ_NJGU01000001.1"/>
</dbReference>
<dbReference type="SUPFAM" id="SSF56003">
    <property type="entry name" value="Molybdenum cofactor-binding domain"/>
    <property type="match status" value="1"/>
</dbReference>
<keyword evidence="9" id="KW-0411">Iron-sulfur</keyword>
<evidence type="ECO:0000256" key="3">
    <source>
        <dbReference type="ARBA" id="ARBA00006849"/>
    </source>
</evidence>
<comment type="cofactor">
    <cofactor evidence="10">
        <name>[2Fe-2S] cluster</name>
        <dbReference type="ChEBI" id="CHEBI:190135"/>
    </cofactor>
</comment>
<dbReference type="GO" id="GO:0030151">
    <property type="term" value="F:molybdenum ion binding"/>
    <property type="evidence" value="ECO:0007669"/>
    <property type="project" value="InterPro"/>
</dbReference>
<dbReference type="FunFam" id="3.30.365.10:FF:000001">
    <property type="entry name" value="Xanthine dehydrogenase oxidase"/>
    <property type="match status" value="1"/>
</dbReference>
<gene>
    <name evidence="13" type="primary">xdhB</name>
    <name evidence="13" type="ORF">CEJ42_04760</name>
</gene>
<dbReference type="FunFam" id="3.30.365.10:FF:000002">
    <property type="entry name" value="Xanthine dehydrogenase oxidase"/>
    <property type="match status" value="1"/>
</dbReference>
<dbReference type="GO" id="GO:0016491">
    <property type="term" value="F:oxidoreductase activity"/>
    <property type="evidence" value="ECO:0007669"/>
    <property type="project" value="UniProtKB-KW"/>
</dbReference>
<dbReference type="SMART" id="SM01008">
    <property type="entry name" value="Ald_Xan_dh_C"/>
    <property type="match status" value="1"/>
</dbReference>
<keyword evidence="4" id="KW-0500">Molybdenum</keyword>
<evidence type="ECO:0000256" key="6">
    <source>
        <dbReference type="ARBA" id="ARBA00022723"/>
    </source>
</evidence>
<dbReference type="EMBL" id="NJGU01000001">
    <property type="protein sequence ID" value="OWY31354.1"/>
    <property type="molecule type" value="Genomic_DNA"/>
</dbReference>
<dbReference type="Pfam" id="PF20256">
    <property type="entry name" value="MoCoBD_2"/>
    <property type="match status" value="1"/>
</dbReference>
<dbReference type="InterPro" id="IPR046867">
    <property type="entry name" value="AldOxase/xan_DH_MoCoBD2"/>
</dbReference>
<dbReference type="GO" id="GO:0005506">
    <property type="term" value="F:iron ion binding"/>
    <property type="evidence" value="ECO:0007669"/>
    <property type="project" value="InterPro"/>
</dbReference>
<accession>A0A246WWD0</accession>
<evidence type="ECO:0000256" key="1">
    <source>
        <dbReference type="ARBA" id="ARBA00001924"/>
    </source>
</evidence>
<dbReference type="Pfam" id="PF01315">
    <property type="entry name" value="Ald_Xan_dh_C"/>
    <property type="match status" value="1"/>
</dbReference>
<dbReference type="InterPro" id="IPR008274">
    <property type="entry name" value="AldOxase/xan_DH_MoCoBD1"/>
</dbReference>
<evidence type="ECO:0000313" key="14">
    <source>
        <dbReference type="Proteomes" id="UP000197596"/>
    </source>
</evidence>
<dbReference type="Gene3D" id="3.30.365.10">
    <property type="entry name" value="Aldehyde oxidase/xanthine dehydrogenase, molybdopterin binding domain"/>
    <property type="match status" value="4"/>
</dbReference>
<comment type="caution">
    <text evidence="13">The sequence shown here is derived from an EMBL/GenBank/DDBJ whole genome shotgun (WGS) entry which is preliminary data.</text>
</comment>
<comment type="similarity">
    <text evidence="3">Belongs to the xanthine dehydrogenase family.</text>
</comment>
<dbReference type="PANTHER" id="PTHR11908:SF132">
    <property type="entry name" value="ALDEHYDE OXIDASE 1-RELATED"/>
    <property type="match status" value="1"/>
</dbReference>
<comment type="cofactor">
    <cofactor evidence="2">
        <name>FAD</name>
        <dbReference type="ChEBI" id="CHEBI:57692"/>
    </cofactor>
</comment>
<dbReference type="Gene3D" id="3.90.1170.50">
    <property type="entry name" value="Aldehyde oxidase/xanthine dehydrogenase, a/b hammerhead"/>
    <property type="match status" value="1"/>
</dbReference>
<sequence>MNKQTEEFMSKLTLPPTGWAEVGKPHPHESAVLHVTGEATYTDDIVELQGTLHAALGLSQKAHAKIRSIDLAKVKASPGVVAVFTADDIPGENECGAIIHDDPVLADGLVQYVGQPIFIVIADSHDNARRGARQAVIDYEELDPILTPRAAHAAKSYVLPPMHLTRGTPAEAFAKAPHKLQGKFDVGGQEQFYLEGQISYAIPKEGRGMHVYCSTQHPSEMQHHIAHVLHVSSHDVLVECRRMGGGFGGKESQSALWACAAAVAAVRLRRPIKLRADRDDDMIVTGKRHCFAYDYEIGYDDNGRIMAAKIDMVSRAGFSADLSGPVATRAVCHFDNAYYLSDVEIHAMCGKTNTQSNTAFRGFGGPQGAIAIEYIVDEIARNLGRDSLEVRRANFYGMSDAEGPDARNVTHYGQKVEDNVIHGLVDQLERTSDYQARRRAINEFNAANTVLKKGMALTPVKFGISFNVPHLNQAGSLVHVYTDGSVLVNHGGTEMGQGLNTKVAQVVANALGLPLERVRCTATDTSKVANTSATAASTGSDLNGKAAQDAALQIRARLAQVAAKRFEVDASEVRFADGLVIAGEQSVAFPDLVMQAYLQRVQLWSDGFYSTPRVHWDSKSMTGHPFFYYAYAAAVAEVVIDTLTGEWRLLQADLLYDAGESLNPALDVGQVEGGFIQGMGWLTTEELWWNKDGKLMTHAPSTYKIPAISDCPARFRTELYKNSNVSDTIHRSKAVGEPPLLLPFSVLLAIRDAVSAVGEHRVNPPLRSPATSEAILDAVDAVRAAVVTQ</sequence>
<dbReference type="InterPro" id="IPR037165">
    <property type="entry name" value="AldOxase/xan_DH_Mopterin-bd_sf"/>
</dbReference>
<evidence type="ECO:0000256" key="5">
    <source>
        <dbReference type="ARBA" id="ARBA00022714"/>
    </source>
</evidence>
<dbReference type="InterPro" id="IPR036856">
    <property type="entry name" value="Ald_Oxase/Xan_DH_a/b_sf"/>
</dbReference>
<keyword evidence="7" id="KW-0560">Oxidoreductase</keyword>
<proteinExistence type="inferred from homology"/>
<evidence type="ECO:0000313" key="13">
    <source>
        <dbReference type="EMBL" id="OWY31354.1"/>
    </source>
</evidence>
<evidence type="ECO:0000256" key="4">
    <source>
        <dbReference type="ARBA" id="ARBA00022505"/>
    </source>
</evidence>
<dbReference type="InterPro" id="IPR000674">
    <property type="entry name" value="Ald_Oxase/Xan_DH_a/b"/>
</dbReference>
<evidence type="ECO:0000256" key="7">
    <source>
        <dbReference type="ARBA" id="ARBA00023002"/>
    </source>
</evidence>
<dbReference type="AlphaFoldDB" id="A0A246WWD0"/>
<comment type="cofactor">
    <cofactor evidence="1">
        <name>Mo-molybdopterin</name>
        <dbReference type="ChEBI" id="CHEBI:71302"/>
    </cofactor>
</comment>
<evidence type="ECO:0000256" key="10">
    <source>
        <dbReference type="ARBA" id="ARBA00034078"/>
    </source>
</evidence>
<keyword evidence="8" id="KW-0408">Iron</keyword>